<dbReference type="RefSeq" id="XP_005105528.1">
    <property type="nucleotide sequence ID" value="XM_005105471.3"/>
</dbReference>
<evidence type="ECO:0000256" key="4">
    <source>
        <dbReference type="ARBA" id="ARBA00022490"/>
    </source>
</evidence>
<keyword evidence="8" id="KW-0206">Cytoskeleton</keyword>
<evidence type="ECO:0000256" key="9">
    <source>
        <dbReference type="SAM" id="Coils"/>
    </source>
</evidence>
<dbReference type="PANTHER" id="PTHR46507">
    <property type="entry name" value="AFADIN- AND ALPHA-ACTININ-BINDING PROTEIN"/>
    <property type="match status" value="1"/>
</dbReference>
<protein>
    <submittedName>
        <fullName evidence="12">Afadin- and alpha-actinin-binding protein B</fullName>
    </submittedName>
</protein>
<name>A0ABM0JZZ9_APLCA</name>
<dbReference type="Pfam" id="PF11559">
    <property type="entry name" value="ADIP"/>
    <property type="match status" value="1"/>
</dbReference>
<comment type="similarity">
    <text evidence="3">Belongs to the ADIP family.</text>
</comment>
<feature type="coiled-coil region" evidence="9">
    <location>
        <begin position="126"/>
        <end position="210"/>
    </location>
</feature>
<comment type="subcellular location">
    <subcellularLocation>
        <location evidence="1">Cell junction</location>
    </subcellularLocation>
    <subcellularLocation>
        <location evidence="2">Cytoplasm</location>
        <location evidence="2">Cytoskeleton</location>
        <location evidence="2">Microtubule organizing center</location>
        <location evidence="2">Centrosome</location>
    </subcellularLocation>
</comment>
<dbReference type="PANTHER" id="PTHR46507:SF4">
    <property type="entry name" value="SSX FAMILY MEMBER 2 INTERACTING PROTEIN"/>
    <property type="match status" value="1"/>
</dbReference>
<dbReference type="InterPro" id="IPR052300">
    <property type="entry name" value="Adhesion_Centrosome_assoc"/>
</dbReference>
<evidence type="ECO:0000256" key="10">
    <source>
        <dbReference type="SAM" id="MobiDB-lite"/>
    </source>
</evidence>
<evidence type="ECO:0000256" key="5">
    <source>
        <dbReference type="ARBA" id="ARBA00022889"/>
    </source>
</evidence>
<keyword evidence="5" id="KW-0130">Cell adhesion</keyword>
<evidence type="ECO:0000256" key="2">
    <source>
        <dbReference type="ARBA" id="ARBA00004300"/>
    </source>
</evidence>
<evidence type="ECO:0000256" key="3">
    <source>
        <dbReference type="ARBA" id="ARBA00009291"/>
    </source>
</evidence>
<proteinExistence type="inferred from homology"/>
<keyword evidence="6" id="KW-0965">Cell junction</keyword>
<feature type="coiled-coil region" evidence="9">
    <location>
        <begin position="244"/>
        <end position="271"/>
    </location>
</feature>
<sequence length="651" mass="73739">MSGWSMHNLMIPPDSAMRHSQYSVLGDQEELNSDFLVHADSGDYSRNSGPIFCTRDNLLNSVAYINQELELLGLSCLRLDTAKGAFDTVSFVNRMYDLLTLYHKTLAVKENVEERNHKLSCESEHRQSVNLRMKHLQEQVDRELAKEQEKFRQINVKYKQICSKVKTEKEEAKRLTAAIHSKEVQHRHELKKKEREIHRLKERLHQLLADKVPDRKVGMDLMHVVGLSEGRRATWKVGLEKQEEEMYQLLINNYEERHHELMQENSELRDCLLALHRELSALLKHTGDMSSSSGAELSFPAGDLSSGEESDDIMKRGPRLSMKDLEADYFQMPYDMVRKEVERTFKETCQQISESMKKSLVRTVTKGHPSIVMSQSVTSASGTTDRDTSDRHQGAAESMDVEKLKKQIQKYKSIIQQQEELIQQSLTSQSHSVESSFLHESQLLKEKENLSEQKRLFFEEKANFEKERRAYTEAAVRLGRERQALHEERSNFLKQHFLNLSPFKEKEHRKQKIGGGSSNRLLPATPVFSPARSKSKDSDDLPTAADLFKVLGLSPLNSRLVGSPDVSQSSSGTEAPREGVPVSSTPSRVTPPPNVTGISSVSSETNPARRSSADASSVGLDMIKASLLGRSCSCSRHGDSQNTSSSTLKRD</sequence>
<keyword evidence="7 9" id="KW-0175">Coiled coil</keyword>
<feature type="compositionally biased region" description="Polar residues" evidence="10">
    <location>
        <begin position="597"/>
        <end position="615"/>
    </location>
</feature>
<reference evidence="12" key="1">
    <citation type="submission" date="2025-08" db="UniProtKB">
        <authorList>
            <consortium name="RefSeq"/>
        </authorList>
    </citation>
    <scope>IDENTIFICATION</scope>
</reference>
<accession>A0ABM0JZZ9</accession>
<feature type="compositionally biased region" description="Basic and acidic residues" evidence="10">
    <location>
        <begin position="384"/>
        <end position="401"/>
    </location>
</feature>
<evidence type="ECO:0000256" key="7">
    <source>
        <dbReference type="ARBA" id="ARBA00023054"/>
    </source>
</evidence>
<gene>
    <name evidence="12" type="primary">LOC101862435</name>
</gene>
<dbReference type="Proteomes" id="UP000694888">
    <property type="component" value="Unplaced"/>
</dbReference>
<evidence type="ECO:0000256" key="1">
    <source>
        <dbReference type="ARBA" id="ARBA00004282"/>
    </source>
</evidence>
<organism evidence="11 12">
    <name type="scientific">Aplysia californica</name>
    <name type="common">California sea hare</name>
    <dbReference type="NCBI Taxonomy" id="6500"/>
    <lineage>
        <taxon>Eukaryota</taxon>
        <taxon>Metazoa</taxon>
        <taxon>Spiralia</taxon>
        <taxon>Lophotrochozoa</taxon>
        <taxon>Mollusca</taxon>
        <taxon>Gastropoda</taxon>
        <taxon>Heterobranchia</taxon>
        <taxon>Euthyneura</taxon>
        <taxon>Tectipleura</taxon>
        <taxon>Aplysiida</taxon>
        <taxon>Aplysioidea</taxon>
        <taxon>Aplysiidae</taxon>
        <taxon>Aplysia</taxon>
    </lineage>
</organism>
<dbReference type="GeneID" id="101862435"/>
<feature type="region of interest" description="Disordered" evidence="10">
    <location>
        <begin position="504"/>
        <end position="540"/>
    </location>
</feature>
<feature type="region of interest" description="Disordered" evidence="10">
    <location>
        <begin position="631"/>
        <end position="651"/>
    </location>
</feature>
<dbReference type="InterPro" id="IPR021622">
    <property type="entry name" value="Afadin/alpha-actinin-bd"/>
</dbReference>
<keyword evidence="4" id="KW-0963">Cytoplasm</keyword>
<evidence type="ECO:0000313" key="12">
    <source>
        <dbReference type="RefSeq" id="XP_005105528.1"/>
    </source>
</evidence>
<feature type="compositionally biased region" description="Polar residues" evidence="10">
    <location>
        <begin position="640"/>
        <end position="651"/>
    </location>
</feature>
<feature type="region of interest" description="Disordered" evidence="10">
    <location>
        <begin position="376"/>
        <end position="401"/>
    </location>
</feature>
<keyword evidence="11" id="KW-1185">Reference proteome</keyword>
<evidence type="ECO:0000256" key="6">
    <source>
        <dbReference type="ARBA" id="ARBA00022949"/>
    </source>
</evidence>
<evidence type="ECO:0000313" key="11">
    <source>
        <dbReference type="Proteomes" id="UP000694888"/>
    </source>
</evidence>
<evidence type="ECO:0000256" key="8">
    <source>
        <dbReference type="ARBA" id="ARBA00023212"/>
    </source>
</evidence>
<feature type="region of interest" description="Disordered" evidence="10">
    <location>
        <begin position="559"/>
        <end position="618"/>
    </location>
</feature>
<feature type="region of interest" description="Disordered" evidence="10">
    <location>
        <begin position="287"/>
        <end position="314"/>
    </location>
</feature>